<dbReference type="CAZy" id="GH15">
    <property type="family name" value="Glycoside Hydrolase Family 15"/>
</dbReference>
<evidence type="ECO:0000259" key="1">
    <source>
        <dbReference type="Pfam" id="PF00723"/>
    </source>
</evidence>
<dbReference type="PhylomeDB" id="Q2JA31"/>
<protein>
    <submittedName>
        <fullName evidence="3">Glycoside hydrolase 15-related</fullName>
    </submittedName>
</protein>
<name>Q2JA31_FRACC</name>
<dbReference type="PANTHER" id="PTHR31616">
    <property type="entry name" value="TREHALASE"/>
    <property type="match status" value="1"/>
</dbReference>
<dbReference type="Pfam" id="PF00723">
    <property type="entry name" value="Glyco_hydro_15"/>
    <property type="match status" value="1"/>
</dbReference>
<reference evidence="3 4" key="1">
    <citation type="journal article" date="2007" name="Genome Res.">
        <title>Genome characteristics of facultatively symbiotic Frankia sp. strains reflect host range and host plant biogeography.</title>
        <authorList>
            <person name="Normand P."/>
            <person name="Lapierre P."/>
            <person name="Tisa L.S."/>
            <person name="Gogarten J.P."/>
            <person name="Alloisio N."/>
            <person name="Bagnarol E."/>
            <person name="Bassi C.A."/>
            <person name="Berry A.M."/>
            <person name="Bickhart D.M."/>
            <person name="Choisne N."/>
            <person name="Couloux A."/>
            <person name="Cournoyer B."/>
            <person name="Cruveiller S."/>
            <person name="Daubin V."/>
            <person name="Demange N."/>
            <person name="Francino M.P."/>
            <person name="Goltsman E."/>
            <person name="Huang Y."/>
            <person name="Kopp O.R."/>
            <person name="Labarre L."/>
            <person name="Lapidus A."/>
            <person name="Lavire C."/>
            <person name="Marechal J."/>
            <person name="Martinez M."/>
            <person name="Mastronunzio J.E."/>
            <person name="Mullin B.C."/>
            <person name="Niemann J."/>
            <person name="Pujic P."/>
            <person name="Rawnsley T."/>
            <person name="Rouy Z."/>
            <person name="Schenowitz C."/>
            <person name="Sellstedt A."/>
            <person name="Tavares F."/>
            <person name="Tomkins J.P."/>
            <person name="Vallenet D."/>
            <person name="Valverde C."/>
            <person name="Wall L.G."/>
            <person name="Wang Y."/>
            <person name="Medigue C."/>
            <person name="Benson D.R."/>
        </authorList>
    </citation>
    <scope>NUCLEOTIDE SEQUENCE [LARGE SCALE GENOMIC DNA]</scope>
    <source>
        <strain evidence="4">DSM 45818 / CECT 9043 / CcI3</strain>
    </source>
</reference>
<dbReference type="Gene3D" id="1.50.10.10">
    <property type="match status" value="1"/>
</dbReference>
<keyword evidence="4" id="KW-1185">Reference proteome</keyword>
<dbReference type="KEGG" id="fra:Francci3_2494"/>
<keyword evidence="3" id="KW-0378">Hydrolase</keyword>
<dbReference type="RefSeq" id="WP_011436904.1">
    <property type="nucleotide sequence ID" value="NC_007777.1"/>
</dbReference>
<dbReference type="SUPFAM" id="SSF48208">
    <property type="entry name" value="Six-hairpin glycosidases"/>
    <property type="match status" value="1"/>
</dbReference>
<dbReference type="HOGENOM" id="CLU_010399_3_1_11"/>
<dbReference type="GO" id="GO:0015927">
    <property type="term" value="F:trehalase activity"/>
    <property type="evidence" value="ECO:0007669"/>
    <property type="project" value="TreeGrafter"/>
</dbReference>
<evidence type="ECO:0000313" key="3">
    <source>
        <dbReference type="EMBL" id="ABD11861.1"/>
    </source>
</evidence>
<dbReference type="STRING" id="106370.Francci3_2494"/>
<dbReference type="GO" id="GO:0005993">
    <property type="term" value="P:trehalose catabolic process"/>
    <property type="evidence" value="ECO:0007669"/>
    <property type="project" value="TreeGrafter"/>
</dbReference>
<dbReference type="InterPro" id="IPR011613">
    <property type="entry name" value="GH15-like"/>
</dbReference>
<gene>
    <name evidence="3" type="ordered locus">Francci3_2494</name>
</gene>
<proteinExistence type="predicted"/>
<dbReference type="OrthoDB" id="3902805at2"/>
<evidence type="ECO:0000313" key="4">
    <source>
        <dbReference type="Proteomes" id="UP000001937"/>
    </source>
</evidence>
<evidence type="ECO:0000259" key="2">
    <source>
        <dbReference type="Pfam" id="PF19291"/>
    </source>
</evidence>
<dbReference type="eggNOG" id="COG3387">
    <property type="taxonomic scope" value="Bacteria"/>
</dbReference>
<dbReference type="InterPro" id="IPR045582">
    <property type="entry name" value="Trehalase-like_N"/>
</dbReference>
<dbReference type="InterPro" id="IPR008928">
    <property type="entry name" value="6-hairpin_glycosidase_sf"/>
</dbReference>
<accession>Q2JA31</accession>
<organism evidence="3 4">
    <name type="scientific">Frankia casuarinae (strain DSM 45818 / CECT 9043 / HFP020203 / CcI3)</name>
    <dbReference type="NCBI Taxonomy" id="106370"/>
    <lineage>
        <taxon>Bacteria</taxon>
        <taxon>Bacillati</taxon>
        <taxon>Actinomycetota</taxon>
        <taxon>Actinomycetes</taxon>
        <taxon>Frankiales</taxon>
        <taxon>Frankiaceae</taxon>
        <taxon>Frankia</taxon>
    </lineage>
</organism>
<dbReference type="InterPro" id="IPR012341">
    <property type="entry name" value="6hp_glycosidase-like_sf"/>
</dbReference>
<feature type="domain" description="GH15-like" evidence="1">
    <location>
        <begin position="258"/>
        <end position="591"/>
    </location>
</feature>
<dbReference type="PANTHER" id="PTHR31616:SF10">
    <property type="entry name" value="TREHALASE"/>
    <property type="match status" value="1"/>
</dbReference>
<sequence length="603" mass="65063">MTAERSERDDNPGLVPTLREFALLADGERGALIGPDGRVCWMCVPSWADDAVFSTLIGGAGSYSVTPATAFTWGGYYEDRSLIWHSRWVTRAGVAECREALALPGRRHRAVLLRRILGVEGTVPVRVTLDPRPGFGRRAVAGLRQDGLDGPDGVEAWCGRVGELELRWSGRLAAVARIDHDAGGGSLVAERLVRAGDCLDLVLELGELPADRPVPDVLWAETKRAWRSAVPELSSLAGVRDAQHAVAVLRGLTGGGHGMVAAASTSLPERARQGRDYDYRYVWIRDQCYAGLAAARAGLDGLLDDAVTFVTERLLADGPNLRPAYTARGGPIPDERRLDLPGYPGGDDVVGNKVGHQFQLDVFGEAALLLAAAARRGRLTDDARRAAAVTAGVIAARWRIPDTGVWELEPRHWTHSRLTCAAGLLALAGVDGAGVGEADGWRALARRLLSAAREEMRHSSGRWQRATDDPRVDAALLLPAVRGAVDVRDPVSVATLRAVAEQLTDDGYVYRFDHAGIRLGVAEGAFLLCGFWLALAYHRAGRHDQARRYFERGRAACGPPGIYAEEFDVTQRQLRGNIPQAFVHALVLETAATLRPLDGTDPG</sequence>
<dbReference type="EMBL" id="CP000249">
    <property type="protein sequence ID" value="ABD11861.1"/>
    <property type="molecule type" value="Genomic_DNA"/>
</dbReference>
<dbReference type="Pfam" id="PF19291">
    <property type="entry name" value="TREH_N"/>
    <property type="match status" value="1"/>
</dbReference>
<feature type="domain" description="Trehalase-like N-terminal" evidence="2">
    <location>
        <begin position="19"/>
        <end position="141"/>
    </location>
</feature>
<dbReference type="Proteomes" id="UP000001937">
    <property type="component" value="Chromosome"/>
</dbReference>
<dbReference type="AlphaFoldDB" id="Q2JA31"/>